<evidence type="ECO:0000259" key="3">
    <source>
        <dbReference type="PROSITE" id="PS00745"/>
    </source>
</evidence>
<dbReference type="InterPro" id="IPR045853">
    <property type="entry name" value="Pep_chain_release_fac_I_sf"/>
</dbReference>
<dbReference type="GO" id="GO:0003747">
    <property type="term" value="F:translation release factor activity"/>
    <property type="evidence" value="ECO:0007669"/>
    <property type="project" value="InterPro"/>
</dbReference>
<evidence type="ECO:0000256" key="1">
    <source>
        <dbReference type="ARBA" id="ARBA00010835"/>
    </source>
</evidence>
<feature type="region of interest" description="Disordered" evidence="2">
    <location>
        <begin position="100"/>
        <end position="146"/>
    </location>
</feature>
<comment type="similarity">
    <text evidence="1">Belongs to the prokaryotic/mitochondrial release factor family.</text>
</comment>
<dbReference type="EMBL" id="MAJD01000001">
    <property type="protein sequence ID" value="OBX37933.1"/>
    <property type="molecule type" value="Genomic_DNA"/>
</dbReference>
<gene>
    <name evidence="4" type="primary">arfB</name>
    <name evidence="4" type="ORF">A8U91_02312</name>
</gene>
<accession>A0A1B8P6V0</accession>
<dbReference type="Gene3D" id="3.30.160.20">
    <property type="match status" value="1"/>
</dbReference>
<dbReference type="PATRIC" id="fig|2746.7.peg.2372"/>
<reference evidence="4 5" key="1">
    <citation type="submission" date="2016-06" db="EMBL/GenBank/DDBJ databases">
        <title>Genome sequence of halotolerant plant growth promoting strain of Halomonas elongata HEK1 isolated from salterns of Rann of Kutch, Gujarat, India.</title>
        <authorList>
            <person name="Gaba S."/>
            <person name="Singh R.N."/>
            <person name="Abrol S."/>
            <person name="Kaushik R."/>
            <person name="Saxena A.K."/>
        </authorList>
    </citation>
    <scope>NUCLEOTIDE SEQUENCE [LARGE SCALE GENOMIC DNA]</scope>
    <source>
        <strain evidence="4 5">HEK1</strain>
    </source>
</reference>
<dbReference type="Pfam" id="PF00472">
    <property type="entry name" value="RF-1"/>
    <property type="match status" value="1"/>
</dbReference>
<dbReference type="GO" id="GO:0004045">
    <property type="term" value="F:peptidyl-tRNA hydrolase activity"/>
    <property type="evidence" value="ECO:0007669"/>
    <property type="project" value="UniProtKB-EC"/>
</dbReference>
<dbReference type="AlphaFoldDB" id="A0A1B8P6V0"/>
<sequence length="183" mass="20283">MLRISNTVELTDQEIEITQIRAQGAGGQNVNKVASAVHLRFDIPGSSLPPFYKERLMALSDRRISKEGVIIIKAQNHRTLELNKEDALGRLRELIQGAVQQRKTRKATRPTRGSSAAGSTRRFRKARPRPCEARSSPDRAPYSVDRPLRAQGSVGIAAMSIHIASQTCPSGSARLRLYMKPRS</sequence>
<keyword evidence="4" id="KW-0378">Hydrolase</keyword>
<dbReference type="NCBIfam" id="NF006718">
    <property type="entry name" value="PRK09256.1"/>
    <property type="match status" value="1"/>
</dbReference>
<dbReference type="InterPro" id="IPR000352">
    <property type="entry name" value="Pep_chain_release_fac_I"/>
</dbReference>
<protein>
    <submittedName>
        <fullName evidence="4">Peptidyl-tRNA hydrolase ArfB</fullName>
        <ecNumber evidence="4">3.1.1.29</ecNumber>
    </submittedName>
</protein>
<dbReference type="Proteomes" id="UP000092504">
    <property type="component" value="Unassembled WGS sequence"/>
</dbReference>
<name>A0A1B8P6V0_HALEL</name>
<evidence type="ECO:0000313" key="4">
    <source>
        <dbReference type="EMBL" id="OBX37933.1"/>
    </source>
</evidence>
<evidence type="ECO:0000313" key="5">
    <source>
        <dbReference type="Proteomes" id="UP000092504"/>
    </source>
</evidence>
<dbReference type="PROSITE" id="PS00745">
    <property type="entry name" value="RF_PROK_I"/>
    <property type="match status" value="1"/>
</dbReference>
<dbReference type="SUPFAM" id="SSF75620">
    <property type="entry name" value="Release factor"/>
    <property type="match status" value="1"/>
</dbReference>
<comment type="caution">
    <text evidence="4">The sequence shown here is derived from an EMBL/GenBank/DDBJ whole genome shotgun (WGS) entry which is preliminary data.</text>
</comment>
<dbReference type="PANTHER" id="PTHR47814:SF1">
    <property type="entry name" value="PEPTIDYL-TRNA HYDROLASE ARFB"/>
    <property type="match status" value="1"/>
</dbReference>
<dbReference type="PANTHER" id="PTHR47814">
    <property type="entry name" value="PEPTIDYL-TRNA HYDROLASE ARFB"/>
    <property type="match status" value="1"/>
</dbReference>
<dbReference type="EC" id="3.1.1.29" evidence="4"/>
<dbReference type="GO" id="GO:0072344">
    <property type="term" value="P:rescue of stalled ribosome"/>
    <property type="evidence" value="ECO:0007669"/>
    <property type="project" value="TreeGrafter"/>
</dbReference>
<feature type="domain" description="Prokaryotic-type class I peptide chain release factors" evidence="3">
    <location>
        <begin position="21"/>
        <end position="37"/>
    </location>
</feature>
<organism evidence="4 5">
    <name type="scientific">Halomonas elongata</name>
    <dbReference type="NCBI Taxonomy" id="2746"/>
    <lineage>
        <taxon>Bacteria</taxon>
        <taxon>Pseudomonadati</taxon>
        <taxon>Pseudomonadota</taxon>
        <taxon>Gammaproteobacteria</taxon>
        <taxon>Oceanospirillales</taxon>
        <taxon>Halomonadaceae</taxon>
        <taxon>Halomonas</taxon>
    </lineage>
</organism>
<evidence type="ECO:0000256" key="2">
    <source>
        <dbReference type="SAM" id="MobiDB-lite"/>
    </source>
</evidence>
<dbReference type="GO" id="GO:0043022">
    <property type="term" value="F:ribosome binding"/>
    <property type="evidence" value="ECO:0007669"/>
    <property type="project" value="TreeGrafter"/>
</dbReference>
<proteinExistence type="inferred from homology"/>